<protein>
    <submittedName>
        <fullName evidence="1">Uncharacterized protein</fullName>
    </submittedName>
</protein>
<proteinExistence type="predicted"/>
<sequence length="98" mass="11750">MFEVWNEDSIVEKNKLKYFNKFDEDLNKELNNIDKMKAIESWQGGNMHPLTCTECRRNLYEDIVNKEIVLKCICGHVQEYVPEIVYTRYKKLLIEGMK</sequence>
<reference evidence="1" key="1">
    <citation type="submission" date="2017-07" db="EMBL/GenBank/DDBJ databases">
        <title>Genome sequencing of BoNT-producing clostridia.</title>
        <authorList>
            <person name="Williamson C."/>
        </authorList>
    </citation>
    <scope>NUCLEOTIDE SEQUENCE</scope>
    <source>
        <strain evidence="1">AM553</strain>
        <plasmid evidence="1">unnamed1</plasmid>
    </source>
</reference>
<dbReference type="Proteomes" id="UP000962161">
    <property type="component" value="Plasmid unnamed1"/>
</dbReference>
<evidence type="ECO:0000313" key="2">
    <source>
        <dbReference type="Proteomes" id="UP000962161"/>
    </source>
</evidence>
<geneLocation type="plasmid" evidence="1 2">
    <name>unnamed1</name>
</geneLocation>
<name>A0AAE6IBE6_CLOSG</name>
<keyword evidence="1" id="KW-0614">Plasmid</keyword>
<accession>A0AAE6IBE6</accession>
<dbReference type="AlphaFoldDB" id="A0AAE6IBE6"/>
<dbReference type="RefSeq" id="WP_061329808.1">
    <property type="nucleotide sequence ID" value="NZ_CP022406.1"/>
</dbReference>
<gene>
    <name evidence="1" type="ORF">CGS26_20595</name>
</gene>
<evidence type="ECO:0000313" key="1">
    <source>
        <dbReference type="EMBL" id="QDY34693.1"/>
    </source>
</evidence>
<dbReference type="EMBL" id="CP022406">
    <property type="protein sequence ID" value="QDY34693.1"/>
    <property type="molecule type" value="Genomic_DNA"/>
</dbReference>
<organism evidence="1 2">
    <name type="scientific">Clostridium sporogenes</name>
    <dbReference type="NCBI Taxonomy" id="1509"/>
    <lineage>
        <taxon>Bacteria</taxon>
        <taxon>Bacillati</taxon>
        <taxon>Bacillota</taxon>
        <taxon>Clostridia</taxon>
        <taxon>Eubacteriales</taxon>
        <taxon>Clostridiaceae</taxon>
        <taxon>Clostridium</taxon>
    </lineage>
</organism>